<accession>A0AA96RG49</accession>
<dbReference type="KEGG" id="paun:MJA45_14150"/>
<sequence length="125" mass="13767">MLSAWIGSLAFLCVAILYVFLALGFPLGEFAMGGKHKIMPRPMRAACAVSVLIQLLAIFFILQAGHVINVGFLNQAAKWVCYFFAVYLILNTVMNGMSPSRKEKMLMTPLSFIAAICFLITAWNG</sequence>
<dbReference type="RefSeq" id="WP_315607893.1">
    <property type="nucleotide sequence ID" value="NZ_CP130318.1"/>
</dbReference>
<gene>
    <name evidence="2" type="ORF">MJA45_14150</name>
</gene>
<protein>
    <submittedName>
        <fullName evidence="2">Uncharacterized protein</fullName>
    </submittedName>
</protein>
<feature type="transmembrane region" description="Helical" evidence="1">
    <location>
        <begin position="6"/>
        <end position="25"/>
    </location>
</feature>
<name>A0AA96RG49_9BACL</name>
<proteinExistence type="predicted"/>
<reference evidence="2 3" key="1">
    <citation type="submission" date="2022-02" db="EMBL/GenBank/DDBJ databases">
        <title>Paenibacillus sp. MBLB1776 Whole Genome Shotgun Sequencing.</title>
        <authorList>
            <person name="Hwang C.Y."/>
            <person name="Cho E.-S."/>
            <person name="Seo M.-J."/>
        </authorList>
    </citation>
    <scope>NUCLEOTIDE SEQUENCE [LARGE SCALE GENOMIC DNA]</scope>
    <source>
        <strain evidence="2 3">MBLB1776</strain>
    </source>
</reference>
<evidence type="ECO:0000313" key="2">
    <source>
        <dbReference type="EMBL" id="WNQ14110.1"/>
    </source>
</evidence>
<evidence type="ECO:0000256" key="1">
    <source>
        <dbReference type="SAM" id="Phobius"/>
    </source>
</evidence>
<keyword evidence="1" id="KW-1133">Transmembrane helix</keyword>
<feature type="transmembrane region" description="Helical" evidence="1">
    <location>
        <begin position="76"/>
        <end position="94"/>
    </location>
</feature>
<evidence type="ECO:0000313" key="3">
    <source>
        <dbReference type="Proteomes" id="UP001305702"/>
    </source>
</evidence>
<dbReference type="Proteomes" id="UP001305702">
    <property type="component" value="Chromosome"/>
</dbReference>
<feature type="transmembrane region" description="Helical" evidence="1">
    <location>
        <begin position="106"/>
        <end position="123"/>
    </location>
</feature>
<dbReference type="EMBL" id="CP130318">
    <property type="protein sequence ID" value="WNQ14110.1"/>
    <property type="molecule type" value="Genomic_DNA"/>
</dbReference>
<dbReference type="AlphaFoldDB" id="A0AA96RG49"/>
<keyword evidence="1" id="KW-0812">Transmembrane</keyword>
<keyword evidence="3" id="KW-1185">Reference proteome</keyword>
<feature type="transmembrane region" description="Helical" evidence="1">
    <location>
        <begin position="45"/>
        <end position="64"/>
    </location>
</feature>
<organism evidence="2 3">
    <name type="scientific">Paenibacillus aurantius</name>
    <dbReference type="NCBI Taxonomy" id="2918900"/>
    <lineage>
        <taxon>Bacteria</taxon>
        <taxon>Bacillati</taxon>
        <taxon>Bacillota</taxon>
        <taxon>Bacilli</taxon>
        <taxon>Bacillales</taxon>
        <taxon>Paenibacillaceae</taxon>
        <taxon>Paenibacillus</taxon>
    </lineage>
</organism>
<keyword evidence="1" id="KW-0472">Membrane</keyword>